<evidence type="ECO:0000313" key="2">
    <source>
        <dbReference type="EMBL" id="MBR9972403.1"/>
    </source>
</evidence>
<evidence type="ECO:0000256" key="1">
    <source>
        <dbReference type="SAM" id="MobiDB-lite"/>
    </source>
</evidence>
<organism evidence="2 3">
    <name type="scientific">Magnetospirillum sulfuroxidans</name>
    <dbReference type="NCBI Taxonomy" id="611300"/>
    <lineage>
        <taxon>Bacteria</taxon>
        <taxon>Pseudomonadati</taxon>
        <taxon>Pseudomonadota</taxon>
        <taxon>Alphaproteobacteria</taxon>
        <taxon>Rhodospirillales</taxon>
        <taxon>Rhodospirillaceae</taxon>
        <taxon>Magnetospirillum</taxon>
    </lineage>
</organism>
<reference evidence="2 3" key="1">
    <citation type="submission" date="2021-04" db="EMBL/GenBank/DDBJ databases">
        <title>Magnetospirillum sulfuroxidans sp. nov., a facultative chemolithoautotrophic sulfur-oxidizing alphaproteobacterium isolated from freshwater sediment and proposals for Paramagetospirillum gen. nov., and Magnetospirillaceae fam. nov.</title>
        <authorList>
            <person name="Koziaeva V."/>
            <person name="Geelhoed J.S."/>
            <person name="Sorokin D.Y."/>
            <person name="Grouzdev D.S."/>
        </authorList>
    </citation>
    <scope>NUCLEOTIDE SEQUENCE [LARGE SCALE GENOMIC DNA]</scope>
    <source>
        <strain evidence="2 3">J10</strain>
    </source>
</reference>
<protein>
    <submittedName>
        <fullName evidence="2">Uncharacterized protein</fullName>
    </submittedName>
</protein>
<keyword evidence="3" id="KW-1185">Reference proteome</keyword>
<sequence length="227" mass="24938">MSSGTNSAIVNAALAGIEDARNTHAAWTRNGGYFSWAPEYLITVSVAQSIWEWCAPLTVWPEFRLSDALREASPNHPRPPGRIDASRRADLLLYRDPQQPHAIIETKRNVDGWGKIAADVERLRTTLAAPSSSFQLGMIAFSSTVMGNGQVKGGFILKDRLSRLADCTDDIRLPGWKCRLTARDVNFDGHEHWSAAAVVLEKTPARHPRPPRDPACTRSAAQVLSAS</sequence>
<comment type="caution">
    <text evidence="2">The sequence shown here is derived from an EMBL/GenBank/DDBJ whole genome shotgun (WGS) entry which is preliminary data.</text>
</comment>
<dbReference type="RefSeq" id="WP_211549115.1">
    <property type="nucleotide sequence ID" value="NZ_JAGTUF010000010.1"/>
</dbReference>
<name>A0ABS5IDA5_9PROT</name>
<dbReference type="EMBL" id="JAGTUF010000010">
    <property type="protein sequence ID" value="MBR9972403.1"/>
    <property type="molecule type" value="Genomic_DNA"/>
</dbReference>
<gene>
    <name evidence="2" type="ORF">KEC16_11825</name>
</gene>
<proteinExistence type="predicted"/>
<accession>A0ABS5IDA5</accession>
<feature type="region of interest" description="Disordered" evidence="1">
    <location>
        <begin position="204"/>
        <end position="227"/>
    </location>
</feature>
<dbReference type="Proteomes" id="UP000680714">
    <property type="component" value="Unassembled WGS sequence"/>
</dbReference>
<evidence type="ECO:0000313" key="3">
    <source>
        <dbReference type="Proteomes" id="UP000680714"/>
    </source>
</evidence>